<sequence>MGSKASSVTTETPSTVTFTASEEQKWTREAVTVLTLNVTPGTEFPCSITPTQPSETAAVFFQEVISSVRLYSLPTHHPSCRTFSGSHFYELSGAVVNVPSFPPLTFTVQI</sequence>
<dbReference type="AlphaFoldDB" id="L5L515"/>
<dbReference type="EMBL" id="KB030285">
    <property type="protein sequence ID" value="ELK18824.1"/>
    <property type="molecule type" value="Genomic_DNA"/>
</dbReference>
<proteinExistence type="predicted"/>
<dbReference type="Proteomes" id="UP000010552">
    <property type="component" value="Unassembled WGS sequence"/>
</dbReference>
<evidence type="ECO:0000313" key="2">
    <source>
        <dbReference type="EMBL" id="ELK18824.1"/>
    </source>
</evidence>
<feature type="region of interest" description="Disordered" evidence="1">
    <location>
        <begin position="1"/>
        <end position="21"/>
    </location>
</feature>
<evidence type="ECO:0000313" key="3">
    <source>
        <dbReference type="Proteomes" id="UP000010552"/>
    </source>
</evidence>
<reference evidence="3" key="1">
    <citation type="journal article" date="2013" name="Science">
        <title>Comparative analysis of bat genomes provides insight into the evolution of flight and immunity.</title>
        <authorList>
            <person name="Zhang G."/>
            <person name="Cowled C."/>
            <person name="Shi Z."/>
            <person name="Huang Z."/>
            <person name="Bishop-Lilly K.A."/>
            <person name="Fang X."/>
            <person name="Wynne J.W."/>
            <person name="Xiong Z."/>
            <person name="Baker M.L."/>
            <person name="Zhao W."/>
            <person name="Tachedjian M."/>
            <person name="Zhu Y."/>
            <person name="Zhou P."/>
            <person name="Jiang X."/>
            <person name="Ng J."/>
            <person name="Yang L."/>
            <person name="Wu L."/>
            <person name="Xiao J."/>
            <person name="Feng Y."/>
            <person name="Chen Y."/>
            <person name="Sun X."/>
            <person name="Zhang Y."/>
            <person name="Marsh G.A."/>
            <person name="Crameri G."/>
            <person name="Broder C.C."/>
            <person name="Frey K.G."/>
            <person name="Wang L.F."/>
            <person name="Wang J."/>
        </authorList>
    </citation>
    <scope>NUCLEOTIDE SEQUENCE [LARGE SCALE GENOMIC DNA]</scope>
</reference>
<name>L5L515_PTEAL</name>
<organism evidence="2 3">
    <name type="scientific">Pteropus alecto</name>
    <name type="common">Black flying fox</name>
    <dbReference type="NCBI Taxonomy" id="9402"/>
    <lineage>
        <taxon>Eukaryota</taxon>
        <taxon>Metazoa</taxon>
        <taxon>Chordata</taxon>
        <taxon>Craniata</taxon>
        <taxon>Vertebrata</taxon>
        <taxon>Euteleostomi</taxon>
        <taxon>Mammalia</taxon>
        <taxon>Eutheria</taxon>
        <taxon>Laurasiatheria</taxon>
        <taxon>Chiroptera</taxon>
        <taxon>Yinpterochiroptera</taxon>
        <taxon>Pteropodoidea</taxon>
        <taxon>Pteropodidae</taxon>
        <taxon>Pteropodinae</taxon>
        <taxon>Pteropus</taxon>
    </lineage>
</organism>
<gene>
    <name evidence="2" type="ORF">PAL_GLEAN10000673</name>
</gene>
<accession>L5L515</accession>
<dbReference type="InParanoid" id="L5L515"/>
<protein>
    <submittedName>
        <fullName evidence="2">Uncharacterized protein</fullName>
    </submittedName>
</protein>
<evidence type="ECO:0000256" key="1">
    <source>
        <dbReference type="SAM" id="MobiDB-lite"/>
    </source>
</evidence>
<keyword evidence="3" id="KW-1185">Reference proteome</keyword>